<feature type="region of interest" description="Disordered" evidence="12">
    <location>
        <begin position="191"/>
        <end position="353"/>
    </location>
</feature>
<evidence type="ECO:0000256" key="6">
    <source>
        <dbReference type="ARBA" id="ARBA00022833"/>
    </source>
</evidence>
<dbReference type="SMART" id="SM00355">
    <property type="entry name" value="ZnF_C2H2"/>
    <property type="match status" value="5"/>
</dbReference>
<feature type="domain" description="C2H2-type" evidence="13">
    <location>
        <begin position="89"/>
        <end position="116"/>
    </location>
</feature>
<evidence type="ECO:0000256" key="4">
    <source>
        <dbReference type="ARBA" id="ARBA00022737"/>
    </source>
</evidence>
<feature type="region of interest" description="Disordered" evidence="12">
    <location>
        <begin position="989"/>
        <end position="1008"/>
    </location>
</feature>
<feature type="domain" description="C2H2-type" evidence="13">
    <location>
        <begin position="51"/>
        <end position="83"/>
    </location>
</feature>
<evidence type="ECO:0000256" key="3">
    <source>
        <dbReference type="ARBA" id="ARBA00022723"/>
    </source>
</evidence>
<dbReference type="Pfam" id="PF23561">
    <property type="entry name" value="zf-C2H2_15"/>
    <property type="match status" value="1"/>
</dbReference>
<feature type="compositionally biased region" description="Polar residues" evidence="12">
    <location>
        <begin position="754"/>
        <end position="765"/>
    </location>
</feature>
<dbReference type="GO" id="GO:0007224">
    <property type="term" value="P:smoothened signaling pathway"/>
    <property type="evidence" value="ECO:0007669"/>
    <property type="project" value="TreeGrafter"/>
</dbReference>
<evidence type="ECO:0000256" key="9">
    <source>
        <dbReference type="ARBA" id="ARBA00023163"/>
    </source>
</evidence>
<dbReference type="FunFam" id="3.30.160.60:FF:000068">
    <property type="entry name" value="GLI family zinc finger 3"/>
    <property type="match status" value="1"/>
</dbReference>
<keyword evidence="7" id="KW-0805">Transcription regulation</keyword>
<reference evidence="14" key="2">
    <citation type="submission" date="2025-09" db="UniProtKB">
        <authorList>
            <consortium name="Ensembl"/>
        </authorList>
    </citation>
    <scope>IDENTIFICATION</scope>
</reference>
<feature type="region of interest" description="Disordered" evidence="12">
    <location>
        <begin position="749"/>
        <end position="781"/>
    </location>
</feature>
<dbReference type="InterPro" id="IPR036236">
    <property type="entry name" value="Znf_C2H2_sf"/>
</dbReference>
<feature type="region of interest" description="Disordered" evidence="12">
    <location>
        <begin position="1038"/>
        <end position="1062"/>
    </location>
</feature>
<feature type="compositionally biased region" description="Basic and acidic residues" evidence="12">
    <location>
        <begin position="268"/>
        <end position="283"/>
    </location>
</feature>
<evidence type="ECO:0000256" key="11">
    <source>
        <dbReference type="PROSITE-ProRule" id="PRU00042"/>
    </source>
</evidence>
<keyword evidence="4" id="KW-0677">Repeat</keyword>
<dbReference type="PANTHER" id="PTHR45718:SF4">
    <property type="entry name" value="TRANSCRIPTIONAL ACTIVATOR CUBITUS INTERRUPTUS"/>
    <property type="match status" value="1"/>
</dbReference>
<keyword evidence="3" id="KW-0479">Metal-binding</keyword>
<evidence type="ECO:0000313" key="15">
    <source>
        <dbReference type="Proteomes" id="UP000694388"/>
    </source>
</evidence>
<evidence type="ECO:0000256" key="8">
    <source>
        <dbReference type="ARBA" id="ARBA00023125"/>
    </source>
</evidence>
<feature type="domain" description="C2H2-type" evidence="13">
    <location>
        <begin position="147"/>
        <end position="177"/>
    </location>
</feature>
<keyword evidence="15" id="KW-1185">Reference proteome</keyword>
<feature type="domain" description="C2H2-type" evidence="13">
    <location>
        <begin position="117"/>
        <end position="146"/>
    </location>
</feature>
<feature type="compositionally biased region" description="Polar residues" evidence="12">
    <location>
        <begin position="287"/>
        <end position="304"/>
    </location>
</feature>
<dbReference type="AlphaFoldDB" id="A0A8C4QUP0"/>
<evidence type="ECO:0000256" key="10">
    <source>
        <dbReference type="ARBA" id="ARBA00023242"/>
    </source>
</evidence>
<dbReference type="GO" id="GO:0000981">
    <property type="term" value="F:DNA-binding transcription factor activity, RNA polymerase II-specific"/>
    <property type="evidence" value="ECO:0007669"/>
    <property type="project" value="TreeGrafter"/>
</dbReference>
<feature type="region of interest" description="Disordered" evidence="12">
    <location>
        <begin position="433"/>
        <end position="506"/>
    </location>
</feature>
<dbReference type="PANTHER" id="PTHR45718">
    <property type="entry name" value="TRANSCRIPTIONAL ACTIVATOR CUBITUS INTERRUPTUS"/>
    <property type="match status" value="1"/>
</dbReference>
<reference evidence="14" key="1">
    <citation type="submission" date="2025-08" db="UniProtKB">
        <authorList>
            <consortium name="Ensembl"/>
        </authorList>
    </citation>
    <scope>IDENTIFICATION</scope>
</reference>
<keyword evidence="8" id="KW-0238">DNA-binding</keyword>
<dbReference type="GO" id="GO:0008270">
    <property type="term" value="F:zinc ion binding"/>
    <property type="evidence" value="ECO:0007669"/>
    <property type="project" value="UniProtKB-KW"/>
</dbReference>
<organism evidence="14 15">
    <name type="scientific">Eptatretus burgeri</name>
    <name type="common">Inshore hagfish</name>
    <dbReference type="NCBI Taxonomy" id="7764"/>
    <lineage>
        <taxon>Eukaryota</taxon>
        <taxon>Metazoa</taxon>
        <taxon>Chordata</taxon>
        <taxon>Craniata</taxon>
        <taxon>Vertebrata</taxon>
        <taxon>Cyclostomata</taxon>
        <taxon>Myxini</taxon>
        <taxon>Myxiniformes</taxon>
        <taxon>Myxinidae</taxon>
        <taxon>Eptatretinae</taxon>
        <taxon>Eptatretus</taxon>
    </lineage>
</organism>
<dbReference type="PROSITE" id="PS00028">
    <property type="entry name" value="ZINC_FINGER_C2H2_1"/>
    <property type="match status" value="4"/>
</dbReference>
<keyword evidence="9" id="KW-0804">Transcription</keyword>
<dbReference type="Ensembl" id="ENSEBUT00000020528.1">
    <property type="protein sequence ID" value="ENSEBUP00000019952.1"/>
    <property type="gene ID" value="ENSEBUG00000012387.1"/>
</dbReference>
<dbReference type="FunFam" id="3.30.160.60:FF:000031">
    <property type="entry name" value="GLI family zinc finger 3"/>
    <property type="match status" value="1"/>
</dbReference>
<dbReference type="InterPro" id="IPR043359">
    <property type="entry name" value="GLI-like"/>
</dbReference>
<keyword evidence="5 11" id="KW-0863">Zinc-finger</keyword>
<proteinExistence type="inferred from homology"/>
<evidence type="ECO:0000256" key="7">
    <source>
        <dbReference type="ARBA" id="ARBA00023015"/>
    </source>
</evidence>
<evidence type="ECO:0000256" key="2">
    <source>
        <dbReference type="ARBA" id="ARBA00010831"/>
    </source>
</evidence>
<dbReference type="PROSITE" id="PS50157">
    <property type="entry name" value="ZINC_FINGER_C2H2_2"/>
    <property type="match status" value="5"/>
</dbReference>
<evidence type="ECO:0000256" key="12">
    <source>
        <dbReference type="SAM" id="MobiDB-lite"/>
    </source>
</evidence>
<dbReference type="GO" id="GO:0005634">
    <property type="term" value="C:nucleus"/>
    <property type="evidence" value="ECO:0007669"/>
    <property type="project" value="UniProtKB-SubCell"/>
</dbReference>
<dbReference type="InterPro" id="IPR056436">
    <property type="entry name" value="Znf-C2H2_ZIC1-5/GLI1-3-like"/>
</dbReference>
<dbReference type="Proteomes" id="UP000694388">
    <property type="component" value="Unplaced"/>
</dbReference>
<sequence>MHFIVMVSRHGVSVMETLMLQVSQEMERPSPPEDDAERDELKQEPDAIYETNCHWEDCSREFDTQDQLVHHINNEHIHGERKEFVCRWRECSREQKAFKAQYMLVVHMRRHTGEKPHKCTFEGCSKAYSRLENLKTHLRSHTGEKPYVCEHDGCNKAFSNASDRAKHQNRTHSNEKPYVCKIPGCTKRYTDPSSLRKHVKTVHGPEAHVTKKQRGTCEGPTPRSHPGSHGSSGQHDGGTAAAGGLHGKLGLASPRDLHRSGVTPDAGPNREDDMQIRSVKSEKSVMSPGSQSSCSSELSPFSNHENPESEPGPEQSGSGMPEQGDGLGGISDELCGDGSGPGPGVRLHTRRAVGGLLPTTQRLEQLKLDRLRQIRYAMPRTSVHTTIGSTKLPPINTNGMSLVSASSRLPLLLGKQLIPEAYLIEPITVTELGDRRDSGTSDTSSAALCSRRSSGVSPGHISSRRSSQNSATAIRHHISTADSYDPISTDVSRRSSNASQSGQPLGLLSLTPLQQYRLKAKYAAATGGPPPTPLPLMEHMGWRSRMALLDDCHTDSAAPSPHPGIVPPACQRRCSDGGAICGYGPNRTPLPHELPGLEQRRASDPVGGPGAAPDLRRSCLPTILRCGQPGALGDERQVARNRMVGYGRMDVHGATLTTGGTLYSSQPPSISENVAMETAAAEAEVGDEVMLPDDLMQYIAEEQGELGTHINGYEDGQSFTIGPGGHYIAAGSSGHASTLNNGPNFVSPRLGNHCQASPLAQTYSSPGAPASPADGVKTTSSSMPIQWNEVSSGSVEQALGSCPQGRRANHCNLSTMQQQQQQQQSLYDVGPSFQTGFPQSTQHASVQSQATYGAHRQTQGLGMAELGYSMQTTSGVGHVGNITSPNIGRPTPTCTMMHHSPTGCMQPSTRTPATNFQPRLLASQVIGQISPASHNVGLVATANDRLRYSSPNHPGISPSHSIFLAPNVQHVVRSSGIQVQTQQQQYLSQHPQAPHLQHPHQPHQQYHQAAGYSTAQLHLHPKPPVYRKNANVSALPHQAYGMGQNPTDNGLSPGSLVRSSPCRSDHVPDLVTHYTGQIHMYDGGAASGTINQIGEGQSYGNGVGHRRALSPTNEQVSSSTTVDLATLDASLPSQIDFEAMIMDEGDHFSLASGPLSPNLLQNLSQASSRLTTPRGSFNLMPAAVGSGPTSTLAASTIPLPPVAPGISNMAIGDMSSMLSTLAEESKFLSMMP</sequence>
<dbReference type="FunFam" id="3.30.160.60:FF:000019">
    <property type="entry name" value="GLI family zinc finger 3"/>
    <property type="match status" value="1"/>
</dbReference>
<dbReference type="FunFam" id="3.30.160.60:FF:000048">
    <property type="entry name" value="GLI family zinc finger 3"/>
    <property type="match status" value="1"/>
</dbReference>
<dbReference type="SUPFAM" id="SSF57667">
    <property type="entry name" value="beta-beta-alpha zinc fingers"/>
    <property type="match status" value="3"/>
</dbReference>
<comment type="similarity">
    <text evidence="2">Belongs to the GLI C2H2-type zinc-finger protein family.</text>
</comment>
<dbReference type="Gene3D" id="3.30.160.60">
    <property type="entry name" value="Classic Zinc Finger"/>
    <property type="match status" value="5"/>
</dbReference>
<evidence type="ECO:0000256" key="5">
    <source>
        <dbReference type="ARBA" id="ARBA00022771"/>
    </source>
</evidence>
<accession>A0A8C4QUP0</accession>
<feature type="domain" description="C2H2-type" evidence="13">
    <location>
        <begin position="178"/>
        <end position="208"/>
    </location>
</feature>
<keyword evidence="10" id="KW-0539">Nucleus</keyword>
<dbReference type="InterPro" id="IPR013087">
    <property type="entry name" value="Znf_C2H2_type"/>
</dbReference>
<keyword evidence="6" id="KW-0862">Zinc</keyword>
<evidence type="ECO:0000313" key="14">
    <source>
        <dbReference type="Ensembl" id="ENSEBUP00000019952.1"/>
    </source>
</evidence>
<name>A0A8C4QUP0_EPTBU</name>
<dbReference type="Pfam" id="PF00096">
    <property type="entry name" value="zf-C2H2"/>
    <property type="match status" value="3"/>
</dbReference>
<protein>
    <submittedName>
        <fullName evidence="14">GLI family zinc finger 2</fullName>
    </submittedName>
</protein>
<dbReference type="GeneTree" id="ENSGT00940000159213"/>
<feature type="compositionally biased region" description="Low complexity" evidence="12">
    <location>
        <begin position="219"/>
        <end position="239"/>
    </location>
</feature>
<evidence type="ECO:0000256" key="1">
    <source>
        <dbReference type="ARBA" id="ARBA00004123"/>
    </source>
</evidence>
<dbReference type="FunFam" id="3.30.160.60:FF:000036">
    <property type="entry name" value="GLI family zinc finger 3"/>
    <property type="match status" value="1"/>
</dbReference>
<feature type="compositionally biased region" description="Polar residues" evidence="12">
    <location>
        <begin position="1044"/>
        <end position="1062"/>
    </location>
</feature>
<dbReference type="GO" id="GO:0000978">
    <property type="term" value="F:RNA polymerase II cis-regulatory region sequence-specific DNA binding"/>
    <property type="evidence" value="ECO:0007669"/>
    <property type="project" value="TreeGrafter"/>
</dbReference>
<comment type="subcellular location">
    <subcellularLocation>
        <location evidence="1">Nucleus</location>
    </subcellularLocation>
</comment>
<evidence type="ECO:0000259" key="13">
    <source>
        <dbReference type="PROSITE" id="PS50157"/>
    </source>
</evidence>